<accession>A0A561DPB2</accession>
<dbReference type="EMBL" id="VIVN01000003">
    <property type="protein sequence ID" value="TWE05204.1"/>
    <property type="molecule type" value="Genomic_DNA"/>
</dbReference>
<sequence length="81" mass="9300">MENTNKQRRKMLVANLTIYVKDAVNERPIQSLESILSQMNGIERALVDTEDGEVKIEYNETQVSPEKIKETVLQHGLNLED</sequence>
<reference evidence="2 3" key="1">
    <citation type="submission" date="2019-06" db="EMBL/GenBank/DDBJ databases">
        <title>Sorghum-associated microbial communities from plants grown in Nebraska, USA.</title>
        <authorList>
            <person name="Schachtman D."/>
        </authorList>
    </citation>
    <scope>NUCLEOTIDE SEQUENCE [LARGE SCALE GENOMIC DNA]</scope>
    <source>
        <strain evidence="2 3">2482</strain>
    </source>
</reference>
<dbReference type="Proteomes" id="UP000319671">
    <property type="component" value="Unassembled WGS sequence"/>
</dbReference>
<evidence type="ECO:0000259" key="1">
    <source>
        <dbReference type="PROSITE" id="PS50846"/>
    </source>
</evidence>
<dbReference type="SUPFAM" id="SSF55008">
    <property type="entry name" value="HMA, heavy metal-associated domain"/>
    <property type="match status" value="1"/>
</dbReference>
<evidence type="ECO:0000313" key="2">
    <source>
        <dbReference type="EMBL" id="TWE05204.1"/>
    </source>
</evidence>
<comment type="caution">
    <text evidence="2">The sequence shown here is derived from an EMBL/GenBank/DDBJ whole genome shotgun (WGS) entry which is preliminary data.</text>
</comment>
<name>A0A561DPB2_9BACI</name>
<feature type="domain" description="HMA" evidence="1">
    <location>
        <begin position="14"/>
        <end position="80"/>
    </location>
</feature>
<dbReference type="InterPro" id="IPR036163">
    <property type="entry name" value="HMA_dom_sf"/>
</dbReference>
<dbReference type="PROSITE" id="PS50846">
    <property type="entry name" value="HMA_2"/>
    <property type="match status" value="1"/>
</dbReference>
<dbReference type="Gene3D" id="3.30.70.100">
    <property type="match status" value="1"/>
</dbReference>
<dbReference type="RefSeq" id="WP_261380615.1">
    <property type="nucleotide sequence ID" value="NZ_VIVN01000003.1"/>
</dbReference>
<proteinExistence type="predicted"/>
<organism evidence="2 3">
    <name type="scientific">Neobacillus bataviensis</name>
    <dbReference type="NCBI Taxonomy" id="220685"/>
    <lineage>
        <taxon>Bacteria</taxon>
        <taxon>Bacillati</taxon>
        <taxon>Bacillota</taxon>
        <taxon>Bacilli</taxon>
        <taxon>Bacillales</taxon>
        <taxon>Bacillaceae</taxon>
        <taxon>Neobacillus</taxon>
    </lineage>
</organism>
<dbReference type="GO" id="GO:0046872">
    <property type="term" value="F:metal ion binding"/>
    <property type="evidence" value="ECO:0007669"/>
    <property type="project" value="InterPro"/>
</dbReference>
<gene>
    <name evidence="2" type="ORF">FB550_103382</name>
</gene>
<dbReference type="AlphaFoldDB" id="A0A561DPB2"/>
<keyword evidence="3" id="KW-1185">Reference proteome</keyword>
<dbReference type="InterPro" id="IPR006121">
    <property type="entry name" value="HMA_dom"/>
</dbReference>
<protein>
    <submittedName>
        <fullName evidence="2">Heavy-metal-associated domain-containing protein</fullName>
    </submittedName>
</protein>
<dbReference type="Pfam" id="PF00403">
    <property type="entry name" value="HMA"/>
    <property type="match status" value="1"/>
</dbReference>
<evidence type="ECO:0000313" key="3">
    <source>
        <dbReference type="Proteomes" id="UP000319671"/>
    </source>
</evidence>